<accession>A0A9E2KJD7</accession>
<evidence type="ECO:0000256" key="1">
    <source>
        <dbReference type="ARBA" id="ARBA00022679"/>
    </source>
</evidence>
<dbReference type="Pfam" id="PF01553">
    <property type="entry name" value="Acyltransferase"/>
    <property type="match status" value="1"/>
</dbReference>
<feature type="transmembrane region" description="Helical" evidence="3">
    <location>
        <begin position="35"/>
        <end position="57"/>
    </location>
</feature>
<feature type="domain" description="Phospholipid/glycerol acyltransferase" evidence="4">
    <location>
        <begin position="36"/>
        <end position="151"/>
    </location>
</feature>
<dbReference type="PANTHER" id="PTHR10434:SF11">
    <property type="entry name" value="1-ACYL-SN-GLYCEROL-3-PHOSPHATE ACYLTRANSFERASE"/>
    <property type="match status" value="1"/>
</dbReference>
<keyword evidence="2 5" id="KW-0012">Acyltransferase</keyword>
<evidence type="ECO:0000313" key="6">
    <source>
        <dbReference type="Proteomes" id="UP000824178"/>
    </source>
</evidence>
<reference evidence="5" key="1">
    <citation type="journal article" date="2021" name="PeerJ">
        <title>Extensive microbial diversity within the chicken gut microbiome revealed by metagenomics and culture.</title>
        <authorList>
            <person name="Gilroy R."/>
            <person name="Ravi A."/>
            <person name="Getino M."/>
            <person name="Pursley I."/>
            <person name="Horton D.L."/>
            <person name="Alikhan N.F."/>
            <person name="Baker D."/>
            <person name="Gharbi K."/>
            <person name="Hall N."/>
            <person name="Watson M."/>
            <person name="Adriaenssens E.M."/>
            <person name="Foster-Nyarko E."/>
            <person name="Jarju S."/>
            <person name="Secka A."/>
            <person name="Antonio M."/>
            <person name="Oren A."/>
            <person name="Chaudhuri R.R."/>
            <person name="La Ragione R."/>
            <person name="Hildebrand F."/>
            <person name="Pallen M.J."/>
        </authorList>
    </citation>
    <scope>NUCLEOTIDE SEQUENCE</scope>
    <source>
        <strain evidence="5">742</strain>
    </source>
</reference>
<evidence type="ECO:0000259" key="4">
    <source>
        <dbReference type="SMART" id="SM00563"/>
    </source>
</evidence>
<keyword evidence="3" id="KW-0812">Transmembrane</keyword>
<keyword evidence="3" id="KW-0472">Membrane</keyword>
<dbReference type="Proteomes" id="UP000824178">
    <property type="component" value="Unassembled WGS sequence"/>
</dbReference>
<dbReference type="SMART" id="SM00563">
    <property type="entry name" value="PlsC"/>
    <property type="match status" value="1"/>
</dbReference>
<dbReference type="PANTHER" id="PTHR10434">
    <property type="entry name" value="1-ACYL-SN-GLYCEROL-3-PHOSPHATE ACYLTRANSFERASE"/>
    <property type="match status" value="1"/>
</dbReference>
<dbReference type="GO" id="GO:0003841">
    <property type="term" value="F:1-acylglycerol-3-phosphate O-acyltransferase activity"/>
    <property type="evidence" value="ECO:0007669"/>
    <property type="project" value="TreeGrafter"/>
</dbReference>
<protein>
    <submittedName>
        <fullName evidence="5">1-acyl-sn-glycerol-3-phosphate acyltransferase</fullName>
    </submittedName>
</protein>
<evidence type="ECO:0000256" key="3">
    <source>
        <dbReference type="SAM" id="Phobius"/>
    </source>
</evidence>
<gene>
    <name evidence="5" type="ORF">H9864_03480</name>
</gene>
<organism evidence="5 6">
    <name type="scientific">Candidatus Faecalibacterium intestinavium</name>
    <dbReference type="NCBI Taxonomy" id="2838580"/>
    <lineage>
        <taxon>Bacteria</taxon>
        <taxon>Bacillati</taxon>
        <taxon>Bacillota</taxon>
        <taxon>Clostridia</taxon>
        <taxon>Eubacteriales</taxon>
        <taxon>Oscillospiraceae</taxon>
        <taxon>Faecalibacterium</taxon>
    </lineage>
</organism>
<dbReference type="EMBL" id="JAHLFH010000065">
    <property type="protein sequence ID" value="MBU3819421.1"/>
    <property type="molecule type" value="Genomic_DNA"/>
</dbReference>
<evidence type="ECO:0000256" key="2">
    <source>
        <dbReference type="ARBA" id="ARBA00023315"/>
    </source>
</evidence>
<name>A0A9E2KJD7_9FIRM</name>
<dbReference type="SUPFAM" id="SSF69593">
    <property type="entry name" value="Glycerol-3-phosphate (1)-acyltransferase"/>
    <property type="match status" value="1"/>
</dbReference>
<keyword evidence="3" id="KW-1133">Transmembrane helix</keyword>
<sequence length="214" mass="23962">MLYYIALPAAWLLWNIGFRIKVIGLENLRRRGSRGFIIAPTHVSAIDPVFVVIARFWGRRMMVFAKKELFEINPFVTWFIRQCGAVVVRGTRDEVDTINEAVELCRKGGGLLIYPEGTREKDGKILPPKSGVFLVAAQAGVDIVPCRVLYDTPDGRMKLFCRVKVVFGPAMPASRFAMEGRRDVKKLREGKQALVDAWEAIGAEHAFPARTGGQ</sequence>
<dbReference type="InterPro" id="IPR002123">
    <property type="entry name" value="Plipid/glycerol_acylTrfase"/>
</dbReference>
<evidence type="ECO:0000313" key="5">
    <source>
        <dbReference type="EMBL" id="MBU3819421.1"/>
    </source>
</evidence>
<dbReference type="CDD" id="cd07989">
    <property type="entry name" value="LPLAT_AGPAT-like"/>
    <property type="match status" value="1"/>
</dbReference>
<reference evidence="5" key="2">
    <citation type="submission" date="2021-04" db="EMBL/GenBank/DDBJ databases">
        <authorList>
            <person name="Gilroy R."/>
        </authorList>
    </citation>
    <scope>NUCLEOTIDE SEQUENCE</scope>
    <source>
        <strain evidence="5">742</strain>
    </source>
</reference>
<comment type="caution">
    <text evidence="5">The sequence shown here is derived from an EMBL/GenBank/DDBJ whole genome shotgun (WGS) entry which is preliminary data.</text>
</comment>
<keyword evidence="1" id="KW-0808">Transferase</keyword>
<dbReference type="GO" id="GO:0006654">
    <property type="term" value="P:phosphatidic acid biosynthetic process"/>
    <property type="evidence" value="ECO:0007669"/>
    <property type="project" value="TreeGrafter"/>
</dbReference>
<dbReference type="AlphaFoldDB" id="A0A9E2KJD7"/>
<proteinExistence type="predicted"/>